<dbReference type="AlphaFoldDB" id="A0A085WL10"/>
<dbReference type="RefSeq" id="WP_044189095.1">
    <property type="nucleotide sequence ID" value="NZ_JMCB01000006.1"/>
</dbReference>
<dbReference type="STRING" id="394096.DB31_7610"/>
<keyword evidence="3" id="KW-1185">Reference proteome</keyword>
<evidence type="ECO:0000256" key="1">
    <source>
        <dbReference type="SAM" id="MobiDB-lite"/>
    </source>
</evidence>
<proteinExistence type="predicted"/>
<feature type="compositionally biased region" description="Basic and acidic residues" evidence="1">
    <location>
        <begin position="70"/>
        <end position="90"/>
    </location>
</feature>
<feature type="region of interest" description="Disordered" evidence="1">
    <location>
        <begin position="67"/>
        <end position="90"/>
    </location>
</feature>
<gene>
    <name evidence="2" type="ORF">DB31_7610</name>
</gene>
<comment type="caution">
    <text evidence="2">The sequence shown here is derived from an EMBL/GenBank/DDBJ whole genome shotgun (WGS) entry which is preliminary data.</text>
</comment>
<evidence type="ECO:0000313" key="2">
    <source>
        <dbReference type="EMBL" id="KFE68373.1"/>
    </source>
</evidence>
<dbReference type="Proteomes" id="UP000028725">
    <property type="component" value="Unassembled WGS sequence"/>
</dbReference>
<evidence type="ECO:0008006" key="4">
    <source>
        <dbReference type="Google" id="ProtNLM"/>
    </source>
</evidence>
<evidence type="ECO:0000313" key="3">
    <source>
        <dbReference type="Proteomes" id="UP000028725"/>
    </source>
</evidence>
<dbReference type="EMBL" id="JMCB01000006">
    <property type="protein sequence ID" value="KFE68373.1"/>
    <property type="molecule type" value="Genomic_DNA"/>
</dbReference>
<protein>
    <recommendedName>
        <fullName evidence="4">DUF2277 domain-containing protein</fullName>
    </recommendedName>
</protein>
<dbReference type="Pfam" id="PF10041">
    <property type="entry name" value="DUF2277"/>
    <property type="match status" value="1"/>
</dbReference>
<reference evidence="2 3" key="1">
    <citation type="submission" date="2014-04" db="EMBL/GenBank/DDBJ databases">
        <title>Genome assembly of Hyalangium minutum DSM 14724.</title>
        <authorList>
            <person name="Sharma G."/>
            <person name="Subramanian S."/>
        </authorList>
    </citation>
    <scope>NUCLEOTIDE SEQUENCE [LARGE SCALE GENOMIC DNA]</scope>
    <source>
        <strain evidence="2 3">DSM 14724</strain>
    </source>
</reference>
<name>A0A085WL10_9BACT</name>
<accession>A0A085WL10</accession>
<organism evidence="2 3">
    <name type="scientific">Hyalangium minutum</name>
    <dbReference type="NCBI Taxonomy" id="394096"/>
    <lineage>
        <taxon>Bacteria</taxon>
        <taxon>Pseudomonadati</taxon>
        <taxon>Myxococcota</taxon>
        <taxon>Myxococcia</taxon>
        <taxon>Myxococcales</taxon>
        <taxon>Cystobacterineae</taxon>
        <taxon>Archangiaceae</taxon>
        <taxon>Hyalangium</taxon>
    </lineage>
</organism>
<dbReference type="InterPro" id="IPR018735">
    <property type="entry name" value="DUF2277"/>
</dbReference>
<sequence length="105" mass="12093">MCRNIKLLHHFQPPATAEEIRDSAVQYVRKLSGMRDPSRANRKAFEHAVDEITKTVHKLFAQLEVNGPPRTREAEKLKAQQRGQKRDQQMEARVFRKLGLPTSSS</sequence>
<dbReference type="OrthoDB" id="2720376at2"/>